<evidence type="ECO:0000313" key="6">
    <source>
        <dbReference type="EMBL" id="GAQ47705.1"/>
    </source>
</evidence>
<dbReference type="PANTHER" id="PTHR31736:SF19">
    <property type="entry name" value="PECTIN LYASE SUPERFAMILY PROTEIN-RELATED"/>
    <property type="match status" value="1"/>
</dbReference>
<protein>
    <submittedName>
        <fullName evidence="6">Rhamnogalacturonase E</fullName>
    </submittedName>
</protein>
<evidence type="ECO:0000256" key="2">
    <source>
        <dbReference type="ARBA" id="ARBA00022525"/>
    </source>
</evidence>
<dbReference type="AlphaFoldDB" id="A0A117E4B0"/>
<dbReference type="Proteomes" id="UP000068243">
    <property type="component" value="Unassembled WGS sequence"/>
</dbReference>
<keyword evidence="3 5" id="KW-0732">Signal</keyword>
<organism evidence="6 7">
    <name type="scientific">Aspergillus niger</name>
    <dbReference type="NCBI Taxonomy" id="5061"/>
    <lineage>
        <taxon>Eukaryota</taxon>
        <taxon>Fungi</taxon>
        <taxon>Dikarya</taxon>
        <taxon>Ascomycota</taxon>
        <taxon>Pezizomycotina</taxon>
        <taxon>Eurotiomycetes</taxon>
        <taxon>Eurotiomycetidae</taxon>
        <taxon>Eurotiales</taxon>
        <taxon>Aspergillaceae</taxon>
        <taxon>Aspergillus</taxon>
        <taxon>Aspergillus subgen. Circumdati</taxon>
    </lineage>
</organism>
<keyword evidence="4" id="KW-1015">Disulfide bond</keyword>
<dbReference type="VEuPathDB" id="FungiDB:An12g00950"/>
<feature type="chain" id="PRO_5007147915" evidence="5">
    <location>
        <begin position="21"/>
        <end position="394"/>
    </location>
</feature>
<feature type="signal peptide" evidence="5">
    <location>
        <begin position="1"/>
        <end position="20"/>
    </location>
</feature>
<dbReference type="VEuPathDB" id="FungiDB:M747DRAFT_295514"/>
<dbReference type="GO" id="GO:0005576">
    <property type="term" value="C:extracellular region"/>
    <property type="evidence" value="ECO:0007669"/>
    <property type="project" value="UniProtKB-SubCell"/>
</dbReference>
<dbReference type="SUPFAM" id="SSF51126">
    <property type="entry name" value="Pectin lyase-like"/>
    <property type="match status" value="2"/>
</dbReference>
<evidence type="ECO:0000256" key="5">
    <source>
        <dbReference type="SAM" id="SignalP"/>
    </source>
</evidence>
<dbReference type="VEuPathDB" id="FungiDB:ATCC64974_93570"/>
<name>A0A117E4B0_ASPNG</name>
<dbReference type="EMBL" id="BCMY01000048">
    <property type="protein sequence ID" value="GAQ47705.1"/>
    <property type="molecule type" value="Genomic_DNA"/>
</dbReference>
<proteinExistence type="predicted"/>
<evidence type="ECO:0000256" key="3">
    <source>
        <dbReference type="ARBA" id="ARBA00022729"/>
    </source>
</evidence>
<dbReference type="InterPro" id="IPR011050">
    <property type="entry name" value="Pectin_lyase_fold/virulence"/>
</dbReference>
<sequence length="394" mass="41847">MHFSFPILAILGSMPFIVQAQLTGRVGPTTSATDKAAVKTCNVLDYGAVADNTTDVGQPIMNAFNDCASGGLVYVPEGDYLLVNWVGLVNGTGVAVQLDGVLYRGSDPRSQGYMFSISDGSDIEFFSSTGKGAIQASGYLYHLQVHDLALVDAPMFHFGIGDAYKGEVYNMAIRGGDSGGLDGIDVAGSNIWIHDVMVTNKDECVTMKVHIPPIHLLGLVNIVPTRPVPRIFSSKIYIAISAVAAAWGPWEPGLMSLTLPIAMCHGNAYSLDLDAYWSSMSAAEGDGVYYTNITFSNWTDITVEEVNIWTEVGDEQTYFCGNAYATGVCFNEAATPTSYASTITVTSSPSGYSATMMPEDLSSAFGYTLSIPTLTLPVSFYSGVAPYSAIAGSS</sequence>
<dbReference type="Gene3D" id="2.160.20.10">
    <property type="entry name" value="Single-stranded right-handed beta-helix, Pectin lyase-like"/>
    <property type="match status" value="2"/>
</dbReference>
<dbReference type="InterPro" id="IPR012334">
    <property type="entry name" value="Pectin_lyas_fold"/>
</dbReference>
<reference evidence="7" key="1">
    <citation type="journal article" date="2016" name="Genome Announc.">
        <title>Draft genome sequence of Aspergillus niger strain An76.</title>
        <authorList>
            <person name="Gong W."/>
            <person name="Cheng Z."/>
            <person name="Zhang H."/>
            <person name="Liu L."/>
            <person name="Gao P."/>
            <person name="Wang L."/>
        </authorList>
    </citation>
    <scope>NUCLEOTIDE SEQUENCE [LARGE SCALE GENOMIC DNA]</scope>
    <source>
        <strain evidence="7">An76</strain>
    </source>
</reference>
<keyword evidence="2" id="KW-0964">Secreted</keyword>
<dbReference type="OrthoDB" id="2268901at2759"/>
<evidence type="ECO:0000256" key="1">
    <source>
        <dbReference type="ARBA" id="ARBA00004613"/>
    </source>
</evidence>
<gene>
    <name evidence="6" type="ORF">ABL_10366</name>
</gene>
<dbReference type="VEuPathDB" id="FungiDB:ASPNIDRAFT2_1160216"/>
<evidence type="ECO:0000313" key="7">
    <source>
        <dbReference type="Proteomes" id="UP000068243"/>
    </source>
</evidence>
<evidence type="ECO:0000256" key="4">
    <source>
        <dbReference type="ARBA" id="ARBA00023157"/>
    </source>
</evidence>
<comment type="caution">
    <text evidence="6">The sequence shown here is derived from an EMBL/GenBank/DDBJ whole genome shotgun (WGS) entry which is preliminary data.</text>
</comment>
<accession>A0A117E4B0</accession>
<dbReference type="PANTHER" id="PTHR31736">
    <property type="match status" value="1"/>
</dbReference>
<comment type="subcellular location">
    <subcellularLocation>
        <location evidence="1">Secreted</location>
    </subcellularLocation>
</comment>